<evidence type="ECO:0000256" key="1">
    <source>
        <dbReference type="SAM" id="MobiDB-lite"/>
    </source>
</evidence>
<keyword evidence="3" id="KW-1185">Reference proteome</keyword>
<feature type="region of interest" description="Disordered" evidence="1">
    <location>
        <begin position="16"/>
        <end position="48"/>
    </location>
</feature>
<reference evidence="2 3" key="1">
    <citation type="journal article" date="2021" name="Elife">
        <title>Chloroplast acquisition without the gene transfer in kleptoplastic sea slugs, Plakobranchus ocellatus.</title>
        <authorList>
            <person name="Maeda T."/>
            <person name="Takahashi S."/>
            <person name="Yoshida T."/>
            <person name="Shimamura S."/>
            <person name="Takaki Y."/>
            <person name="Nagai Y."/>
            <person name="Toyoda A."/>
            <person name="Suzuki Y."/>
            <person name="Arimoto A."/>
            <person name="Ishii H."/>
            <person name="Satoh N."/>
            <person name="Nishiyama T."/>
            <person name="Hasebe M."/>
            <person name="Maruyama T."/>
            <person name="Minagawa J."/>
            <person name="Obokata J."/>
            <person name="Shigenobu S."/>
        </authorList>
    </citation>
    <scope>NUCLEOTIDE SEQUENCE [LARGE SCALE GENOMIC DNA]</scope>
</reference>
<protein>
    <submittedName>
        <fullName evidence="2">Uncharacterized protein</fullName>
    </submittedName>
</protein>
<proteinExistence type="predicted"/>
<evidence type="ECO:0000313" key="3">
    <source>
        <dbReference type="Proteomes" id="UP000762676"/>
    </source>
</evidence>
<accession>A0AAV4EDR2</accession>
<dbReference type="AlphaFoldDB" id="A0AAV4EDR2"/>
<sequence length="80" mass="9471">MMRRWNRMMMMIKTMMVMGEDDDEKEEEDDDDEDDDDGDDDEDDVDRNDYKKKAYRIVSCLEGLVVAAREIEGNIYTPAH</sequence>
<dbReference type="Proteomes" id="UP000762676">
    <property type="component" value="Unassembled WGS sequence"/>
</dbReference>
<organism evidence="2 3">
    <name type="scientific">Elysia marginata</name>
    <dbReference type="NCBI Taxonomy" id="1093978"/>
    <lineage>
        <taxon>Eukaryota</taxon>
        <taxon>Metazoa</taxon>
        <taxon>Spiralia</taxon>
        <taxon>Lophotrochozoa</taxon>
        <taxon>Mollusca</taxon>
        <taxon>Gastropoda</taxon>
        <taxon>Heterobranchia</taxon>
        <taxon>Euthyneura</taxon>
        <taxon>Panpulmonata</taxon>
        <taxon>Sacoglossa</taxon>
        <taxon>Placobranchoidea</taxon>
        <taxon>Plakobranchidae</taxon>
        <taxon>Elysia</taxon>
    </lineage>
</organism>
<gene>
    <name evidence="2" type="ORF">ElyMa_001778300</name>
</gene>
<evidence type="ECO:0000313" key="2">
    <source>
        <dbReference type="EMBL" id="GFR58815.1"/>
    </source>
</evidence>
<name>A0AAV4EDR2_9GAST</name>
<dbReference type="EMBL" id="BMAT01003620">
    <property type="protein sequence ID" value="GFR58815.1"/>
    <property type="molecule type" value="Genomic_DNA"/>
</dbReference>
<feature type="compositionally biased region" description="Acidic residues" evidence="1">
    <location>
        <begin position="19"/>
        <end position="46"/>
    </location>
</feature>
<comment type="caution">
    <text evidence="2">The sequence shown here is derived from an EMBL/GenBank/DDBJ whole genome shotgun (WGS) entry which is preliminary data.</text>
</comment>